<feature type="non-terminal residue" evidence="2">
    <location>
        <position position="303"/>
    </location>
</feature>
<reference evidence="2" key="1">
    <citation type="journal article" date="2018" name="PLoS Negl. Trop. Dis.">
        <title>Sialome diversity of ticks revealed by RNAseq of single tick salivary glands.</title>
        <authorList>
            <person name="Perner J."/>
            <person name="Kropackova S."/>
            <person name="Kopacek P."/>
            <person name="Ribeiro J.M."/>
        </authorList>
    </citation>
    <scope>NUCLEOTIDE SEQUENCE</scope>
    <source>
        <strain evidence="2">Siblings of single egg batch collected in Ceske Budejovice</strain>
        <tissue evidence="2">Salivary glands</tissue>
    </source>
</reference>
<feature type="compositionally biased region" description="Basic and acidic residues" evidence="1">
    <location>
        <begin position="122"/>
        <end position="134"/>
    </location>
</feature>
<feature type="non-terminal residue" evidence="2">
    <location>
        <position position="1"/>
    </location>
</feature>
<proteinExistence type="predicted"/>
<evidence type="ECO:0000313" key="2">
    <source>
        <dbReference type="EMBL" id="JAR89285.1"/>
    </source>
</evidence>
<accession>A0A147BG66</accession>
<name>A0A147BG66_IXORI</name>
<sequence length="303" mass="33759">EVPPPEGLQDFLDAFMMLDDPVMPNVMVADSKRLEVSMGALSLAEQIPTARLEHLACVAVGWLLSLLVKQGWGAFVMKLLSRLLLLTRKRGNNVLQHGVPSILLPVLEAAEGLEDINQPNKKGQEPHQREEHSQQQRSSLGEMVVPKREDLCSPSFKAHVVSLLDSYENASKLLEVLLEPKELSMVPDMLSFFGAQGFGEAIFNRFLKTPSSSPDSSARSVSAQHLPVSAATHPNDLGIYVGKLVTDVKKKELLTSAWTPSPTFPFKPTGKRNPKFQYKWLHRWNWLVYSKAENGAFCKYCVL</sequence>
<feature type="region of interest" description="Disordered" evidence="1">
    <location>
        <begin position="117"/>
        <end position="144"/>
    </location>
</feature>
<protein>
    <submittedName>
        <fullName evidence="2">Putative zinc finger in transposases and transcription factors</fullName>
    </submittedName>
</protein>
<organism evidence="2">
    <name type="scientific">Ixodes ricinus</name>
    <name type="common">Common tick</name>
    <name type="synonym">Acarus ricinus</name>
    <dbReference type="NCBI Taxonomy" id="34613"/>
    <lineage>
        <taxon>Eukaryota</taxon>
        <taxon>Metazoa</taxon>
        <taxon>Ecdysozoa</taxon>
        <taxon>Arthropoda</taxon>
        <taxon>Chelicerata</taxon>
        <taxon>Arachnida</taxon>
        <taxon>Acari</taxon>
        <taxon>Parasitiformes</taxon>
        <taxon>Ixodida</taxon>
        <taxon>Ixodoidea</taxon>
        <taxon>Ixodidae</taxon>
        <taxon>Ixodinae</taxon>
        <taxon>Ixodes</taxon>
    </lineage>
</organism>
<dbReference type="EMBL" id="GEGO01006119">
    <property type="protein sequence ID" value="JAR89285.1"/>
    <property type="molecule type" value="Transcribed_RNA"/>
</dbReference>
<dbReference type="AlphaFoldDB" id="A0A147BG66"/>
<evidence type="ECO:0000256" key="1">
    <source>
        <dbReference type="SAM" id="MobiDB-lite"/>
    </source>
</evidence>